<gene>
    <name evidence="1" type="ORF">CDAR_385061</name>
</gene>
<protein>
    <submittedName>
        <fullName evidence="1">Uncharacterized protein</fullName>
    </submittedName>
</protein>
<evidence type="ECO:0000313" key="1">
    <source>
        <dbReference type="EMBL" id="GIY79962.1"/>
    </source>
</evidence>
<evidence type="ECO:0000313" key="2">
    <source>
        <dbReference type="Proteomes" id="UP001054837"/>
    </source>
</evidence>
<accession>A0AAV4WAZ5</accession>
<name>A0AAV4WAZ5_9ARAC</name>
<keyword evidence="2" id="KW-1185">Reference proteome</keyword>
<organism evidence="1 2">
    <name type="scientific">Caerostris darwini</name>
    <dbReference type="NCBI Taxonomy" id="1538125"/>
    <lineage>
        <taxon>Eukaryota</taxon>
        <taxon>Metazoa</taxon>
        <taxon>Ecdysozoa</taxon>
        <taxon>Arthropoda</taxon>
        <taxon>Chelicerata</taxon>
        <taxon>Arachnida</taxon>
        <taxon>Araneae</taxon>
        <taxon>Araneomorphae</taxon>
        <taxon>Entelegynae</taxon>
        <taxon>Araneoidea</taxon>
        <taxon>Araneidae</taxon>
        <taxon>Caerostris</taxon>
    </lineage>
</organism>
<dbReference type="AlphaFoldDB" id="A0AAV4WAZ5"/>
<sequence length="116" mass="13864">MDNYKVSLDFSGYPCEMVLDFLKRQCVQQKRLFMAYFWGSVSFRLQWKDFMGYVHCEVDDSTFEDILRSLRPSGKFFGDGKSEFYFDNIDEFLNFARHLWQLADNISCITVEVFKN</sequence>
<proteinExistence type="predicted"/>
<comment type="caution">
    <text evidence="1">The sequence shown here is derived from an EMBL/GenBank/DDBJ whole genome shotgun (WGS) entry which is preliminary data.</text>
</comment>
<dbReference type="Proteomes" id="UP001054837">
    <property type="component" value="Unassembled WGS sequence"/>
</dbReference>
<dbReference type="EMBL" id="BPLQ01014465">
    <property type="protein sequence ID" value="GIY79962.1"/>
    <property type="molecule type" value="Genomic_DNA"/>
</dbReference>
<reference evidence="1 2" key="1">
    <citation type="submission" date="2021-06" db="EMBL/GenBank/DDBJ databases">
        <title>Caerostris darwini draft genome.</title>
        <authorList>
            <person name="Kono N."/>
            <person name="Arakawa K."/>
        </authorList>
    </citation>
    <scope>NUCLEOTIDE SEQUENCE [LARGE SCALE GENOMIC DNA]</scope>
</reference>